<dbReference type="GO" id="GO:0070681">
    <property type="term" value="P:glutaminyl-tRNAGln biosynthesis via transamidation"/>
    <property type="evidence" value="ECO:0007669"/>
    <property type="project" value="TreeGrafter"/>
</dbReference>
<proteinExistence type="inferred from homology"/>
<dbReference type="GO" id="GO:0006412">
    <property type="term" value="P:translation"/>
    <property type="evidence" value="ECO:0007669"/>
    <property type="project" value="UniProtKB-UniRule"/>
</dbReference>
<organism evidence="3 4">
    <name type="scientific">Janibacter cremeus</name>
    <dbReference type="NCBI Taxonomy" id="1285192"/>
    <lineage>
        <taxon>Bacteria</taxon>
        <taxon>Bacillati</taxon>
        <taxon>Actinomycetota</taxon>
        <taxon>Actinomycetes</taxon>
        <taxon>Micrococcales</taxon>
        <taxon>Intrasporangiaceae</taxon>
        <taxon>Janibacter</taxon>
    </lineage>
</organism>
<dbReference type="GO" id="GO:0005524">
    <property type="term" value="F:ATP binding"/>
    <property type="evidence" value="ECO:0007669"/>
    <property type="project" value="UniProtKB-KW"/>
</dbReference>
<dbReference type="PANTHER" id="PTHR15004:SF0">
    <property type="entry name" value="GLUTAMYL-TRNA(GLN) AMIDOTRANSFERASE SUBUNIT C, MITOCHONDRIAL"/>
    <property type="match status" value="1"/>
</dbReference>
<sequence length="98" mass="10431">MADLSRDDVAHLASLARIDLSGAELDTMVGELGQIITSVEAVQQAPIADVTPMSHPMPITNVTRPDEVRPSLTPQEALAGAPDSELSRFAVPRILTED</sequence>
<keyword evidence="1" id="KW-0547">Nucleotide-binding</keyword>
<dbReference type="Gene3D" id="1.10.20.60">
    <property type="entry name" value="Glu-tRNAGln amidotransferase C subunit, N-terminal domain"/>
    <property type="match status" value="1"/>
</dbReference>
<dbReference type="EMBL" id="JACCAE010000001">
    <property type="protein sequence ID" value="NYF97256.1"/>
    <property type="molecule type" value="Genomic_DNA"/>
</dbReference>
<dbReference type="PANTHER" id="PTHR15004">
    <property type="entry name" value="GLUTAMYL-TRNA(GLN) AMIDOTRANSFERASE SUBUNIT C, MITOCHONDRIAL"/>
    <property type="match status" value="1"/>
</dbReference>
<keyword evidence="3" id="KW-0808">Transferase</keyword>
<comment type="function">
    <text evidence="1">Allows the formation of correctly charged Asn-tRNA(Asn) or Gln-tRNA(Gln) through the transamidation of misacylated Asp-tRNA(Asn) or Glu-tRNA(Gln) in organisms which lack either or both of asparaginyl-tRNA or glutaminyl-tRNA synthetases. The reaction takes place in the presence of glutamine and ATP through an activated phospho-Asp-tRNA(Asn) or phospho-Glu-tRNA(Gln).</text>
</comment>
<dbReference type="EC" id="6.3.5.-" evidence="1"/>
<evidence type="ECO:0000256" key="2">
    <source>
        <dbReference type="SAM" id="MobiDB-lite"/>
    </source>
</evidence>
<keyword evidence="1" id="KW-0648">Protein biosynthesis</keyword>
<accession>A0A852VMB1</accession>
<name>A0A852VMB1_9MICO</name>
<dbReference type="Proteomes" id="UP000554054">
    <property type="component" value="Unassembled WGS sequence"/>
</dbReference>
<dbReference type="NCBIfam" id="TIGR00135">
    <property type="entry name" value="gatC"/>
    <property type="match status" value="1"/>
</dbReference>
<keyword evidence="1 3" id="KW-0436">Ligase</keyword>
<dbReference type="SUPFAM" id="SSF141000">
    <property type="entry name" value="Glu-tRNAGln amidotransferase C subunit"/>
    <property type="match status" value="1"/>
</dbReference>
<dbReference type="HAMAP" id="MF_00122">
    <property type="entry name" value="GatC"/>
    <property type="match status" value="1"/>
</dbReference>
<protein>
    <recommendedName>
        <fullName evidence="1">Aspartyl/glutamyl-tRNA(Asn/Gln) amidotransferase subunit C</fullName>
        <shortName evidence="1">Asp/Glu-ADT subunit C</shortName>
        <ecNumber evidence="1">6.3.5.-</ecNumber>
    </recommendedName>
</protein>
<comment type="subunit">
    <text evidence="1">Heterotrimer of A, B and C subunits.</text>
</comment>
<dbReference type="GO" id="GO:0006450">
    <property type="term" value="P:regulation of translational fidelity"/>
    <property type="evidence" value="ECO:0007669"/>
    <property type="project" value="InterPro"/>
</dbReference>
<dbReference type="GO" id="GO:0016740">
    <property type="term" value="F:transferase activity"/>
    <property type="evidence" value="ECO:0007669"/>
    <property type="project" value="UniProtKB-KW"/>
</dbReference>
<feature type="region of interest" description="Disordered" evidence="2">
    <location>
        <begin position="51"/>
        <end position="70"/>
    </location>
</feature>
<dbReference type="GO" id="GO:0050567">
    <property type="term" value="F:glutaminyl-tRNA synthase (glutamine-hydrolyzing) activity"/>
    <property type="evidence" value="ECO:0007669"/>
    <property type="project" value="UniProtKB-UniRule"/>
</dbReference>
<dbReference type="InterPro" id="IPR003837">
    <property type="entry name" value="GatC"/>
</dbReference>
<evidence type="ECO:0000256" key="1">
    <source>
        <dbReference type="HAMAP-Rule" id="MF_00122"/>
    </source>
</evidence>
<keyword evidence="1" id="KW-0067">ATP-binding</keyword>
<comment type="catalytic activity">
    <reaction evidence="1">
        <text>L-aspartyl-tRNA(Asn) + L-glutamine + ATP + H2O = L-asparaginyl-tRNA(Asn) + L-glutamate + ADP + phosphate + 2 H(+)</text>
        <dbReference type="Rhea" id="RHEA:14513"/>
        <dbReference type="Rhea" id="RHEA-COMP:9674"/>
        <dbReference type="Rhea" id="RHEA-COMP:9677"/>
        <dbReference type="ChEBI" id="CHEBI:15377"/>
        <dbReference type="ChEBI" id="CHEBI:15378"/>
        <dbReference type="ChEBI" id="CHEBI:29985"/>
        <dbReference type="ChEBI" id="CHEBI:30616"/>
        <dbReference type="ChEBI" id="CHEBI:43474"/>
        <dbReference type="ChEBI" id="CHEBI:58359"/>
        <dbReference type="ChEBI" id="CHEBI:78515"/>
        <dbReference type="ChEBI" id="CHEBI:78516"/>
        <dbReference type="ChEBI" id="CHEBI:456216"/>
    </reaction>
</comment>
<evidence type="ECO:0000313" key="4">
    <source>
        <dbReference type="Proteomes" id="UP000554054"/>
    </source>
</evidence>
<keyword evidence="4" id="KW-1185">Reference proteome</keyword>
<dbReference type="AlphaFoldDB" id="A0A852VMB1"/>
<dbReference type="Pfam" id="PF02686">
    <property type="entry name" value="GatC"/>
    <property type="match status" value="1"/>
</dbReference>
<evidence type="ECO:0000313" key="3">
    <source>
        <dbReference type="EMBL" id="NYF97256.1"/>
    </source>
</evidence>
<dbReference type="RefSeq" id="WP_185990216.1">
    <property type="nucleotide sequence ID" value="NZ_JACCAE010000001.1"/>
</dbReference>
<comment type="caution">
    <text evidence="3">The sequence shown here is derived from an EMBL/GenBank/DDBJ whole genome shotgun (WGS) entry which is preliminary data.</text>
</comment>
<comment type="similarity">
    <text evidence="1">Belongs to the GatC family.</text>
</comment>
<comment type="catalytic activity">
    <reaction evidence="1">
        <text>L-glutamyl-tRNA(Gln) + L-glutamine + ATP + H2O = L-glutaminyl-tRNA(Gln) + L-glutamate + ADP + phosphate + H(+)</text>
        <dbReference type="Rhea" id="RHEA:17521"/>
        <dbReference type="Rhea" id="RHEA-COMP:9681"/>
        <dbReference type="Rhea" id="RHEA-COMP:9684"/>
        <dbReference type="ChEBI" id="CHEBI:15377"/>
        <dbReference type="ChEBI" id="CHEBI:15378"/>
        <dbReference type="ChEBI" id="CHEBI:29985"/>
        <dbReference type="ChEBI" id="CHEBI:30616"/>
        <dbReference type="ChEBI" id="CHEBI:43474"/>
        <dbReference type="ChEBI" id="CHEBI:58359"/>
        <dbReference type="ChEBI" id="CHEBI:78520"/>
        <dbReference type="ChEBI" id="CHEBI:78521"/>
        <dbReference type="ChEBI" id="CHEBI:456216"/>
    </reaction>
</comment>
<gene>
    <name evidence="1" type="primary">gatC</name>
    <name evidence="3" type="ORF">BJY20_000648</name>
</gene>
<dbReference type="InterPro" id="IPR036113">
    <property type="entry name" value="Asp/Glu-ADT_sf_sub_c"/>
</dbReference>
<reference evidence="3 4" key="1">
    <citation type="submission" date="2020-07" db="EMBL/GenBank/DDBJ databases">
        <title>Sequencing the genomes of 1000 actinobacteria strains.</title>
        <authorList>
            <person name="Klenk H.-P."/>
        </authorList>
    </citation>
    <scope>NUCLEOTIDE SEQUENCE [LARGE SCALE GENOMIC DNA]</scope>
    <source>
        <strain evidence="3 4">DSM 26154</strain>
    </source>
</reference>